<dbReference type="PANTHER" id="PTHR31126:SF72">
    <property type="entry name" value="DUAL SPECIFICITY PROTEIN PHOSPHATASE TPBA"/>
    <property type="match status" value="1"/>
</dbReference>
<comment type="catalytic activity">
    <reaction evidence="4">
        <text>5-diphospho-1D-myo-inositol 1,2,3,4,6-pentakisphosphate + H2O = 1D-myo-inositol hexakisphosphate + phosphate + H(+)</text>
        <dbReference type="Rhea" id="RHEA:22384"/>
        <dbReference type="ChEBI" id="CHEBI:15377"/>
        <dbReference type="ChEBI" id="CHEBI:15378"/>
        <dbReference type="ChEBI" id="CHEBI:43474"/>
        <dbReference type="ChEBI" id="CHEBI:58130"/>
        <dbReference type="ChEBI" id="CHEBI:58628"/>
        <dbReference type="EC" id="3.6.1.52"/>
    </reaction>
    <physiologicalReaction direction="left-to-right" evidence="4">
        <dbReference type="Rhea" id="RHEA:22385"/>
    </physiologicalReaction>
</comment>
<dbReference type="Proteomes" id="UP001221366">
    <property type="component" value="Unassembled WGS sequence"/>
</dbReference>
<evidence type="ECO:0000313" key="8">
    <source>
        <dbReference type="EMBL" id="MDF0718252.1"/>
    </source>
</evidence>
<sequence length="182" mass="21070">MKQFVNVLFILFFVVIGYAQKNEALKIESRNFKRLYKISDGLYRSEQPSRKGFLELDAIGVKSVLNLRRGKNDNKKATGLDLDLQQLKLKAKEMDKDDLIHALDIINTSEKPVLVHCWHGSDRTGAIVAAYRIVFENWSKEDAIAEFRQPEFGYHENWYGNLIELLNNLNVAEIQSELDLRQ</sequence>
<feature type="domain" description="Tyrosine-protein phosphatase" evidence="6">
    <location>
        <begin position="31"/>
        <end position="175"/>
    </location>
</feature>
<comment type="caution">
    <text evidence="8">The sequence shown here is derived from an EMBL/GenBank/DDBJ whole genome shotgun (WGS) entry which is preliminary data.</text>
</comment>
<protein>
    <recommendedName>
        <fullName evidence="1">diphosphoinositol-polyphosphate diphosphatase</fullName>
        <ecNumber evidence="1">3.6.1.52</ecNumber>
    </recommendedName>
</protein>
<dbReference type="InterPro" id="IPR004861">
    <property type="entry name" value="Siw14-like"/>
</dbReference>
<keyword evidence="9" id="KW-1185">Reference proteome</keyword>
<comment type="catalytic activity">
    <reaction evidence="5">
        <text>1,5-bis(diphospho)-1D-myo-inositol 2,3,4,6-tetrakisphosphate + H2O = 1-diphospho-1D-myo-inositol 2,3,4,5,6-pentakisphosphate + phosphate + 2 H(+)</text>
        <dbReference type="Rhea" id="RHEA:79699"/>
        <dbReference type="ChEBI" id="CHEBI:15377"/>
        <dbReference type="ChEBI" id="CHEBI:15378"/>
        <dbReference type="ChEBI" id="CHEBI:43474"/>
        <dbReference type="ChEBI" id="CHEBI:74946"/>
        <dbReference type="ChEBI" id="CHEBI:77983"/>
        <dbReference type="EC" id="3.6.1.52"/>
    </reaction>
    <physiologicalReaction direction="left-to-right" evidence="5">
        <dbReference type="Rhea" id="RHEA:79700"/>
    </physiologicalReaction>
</comment>
<dbReference type="SMART" id="SM00195">
    <property type="entry name" value="DSPc"/>
    <property type="match status" value="1"/>
</dbReference>
<evidence type="ECO:0000313" key="9">
    <source>
        <dbReference type="Proteomes" id="UP001221366"/>
    </source>
</evidence>
<name>A0ABT5Y472_9FLAO</name>
<accession>A0ABT5Y472</accession>
<evidence type="ECO:0000256" key="2">
    <source>
        <dbReference type="ARBA" id="ARBA00022801"/>
    </source>
</evidence>
<feature type="domain" description="Tyrosine specific protein phosphatases" evidence="7">
    <location>
        <begin position="97"/>
        <end position="149"/>
    </location>
</feature>
<dbReference type="InterPro" id="IPR029021">
    <property type="entry name" value="Prot-tyrosine_phosphatase-like"/>
</dbReference>
<dbReference type="InterPro" id="IPR000387">
    <property type="entry name" value="Tyr_Pase_dom"/>
</dbReference>
<dbReference type="InterPro" id="IPR016130">
    <property type="entry name" value="Tyr_Pase_AS"/>
</dbReference>
<dbReference type="Gene3D" id="3.90.190.10">
    <property type="entry name" value="Protein tyrosine phosphatase superfamily"/>
    <property type="match status" value="1"/>
</dbReference>
<dbReference type="Pfam" id="PF03162">
    <property type="entry name" value="Y_phosphatase2"/>
    <property type="match status" value="1"/>
</dbReference>
<evidence type="ECO:0000256" key="4">
    <source>
        <dbReference type="ARBA" id="ARBA00047342"/>
    </source>
</evidence>
<dbReference type="PROSITE" id="PS00383">
    <property type="entry name" value="TYR_PHOSPHATASE_1"/>
    <property type="match status" value="1"/>
</dbReference>
<evidence type="ECO:0000259" key="7">
    <source>
        <dbReference type="PROSITE" id="PS50056"/>
    </source>
</evidence>
<dbReference type="PROSITE" id="PS50056">
    <property type="entry name" value="TYR_PHOSPHATASE_2"/>
    <property type="match status" value="1"/>
</dbReference>
<organism evidence="8 9">
    <name type="scientific">Flagellimonas yonaguniensis</name>
    <dbReference type="NCBI Taxonomy" id="3031325"/>
    <lineage>
        <taxon>Bacteria</taxon>
        <taxon>Pseudomonadati</taxon>
        <taxon>Bacteroidota</taxon>
        <taxon>Flavobacteriia</taxon>
        <taxon>Flavobacteriales</taxon>
        <taxon>Flavobacteriaceae</taxon>
        <taxon>Flagellimonas</taxon>
    </lineage>
</organism>
<gene>
    <name evidence="8" type="ORF">PY092_18970</name>
</gene>
<dbReference type="PANTHER" id="PTHR31126">
    <property type="entry name" value="TYROSINE-PROTEIN PHOSPHATASE"/>
    <property type="match status" value="1"/>
</dbReference>
<dbReference type="SUPFAM" id="SSF52799">
    <property type="entry name" value="(Phosphotyrosine protein) phosphatases II"/>
    <property type="match status" value="1"/>
</dbReference>
<comment type="similarity">
    <text evidence="3">Belongs to the protein-tyrosine phosphatase family. Atypical dual-specificity phosphatase Siw14-like subfamily.</text>
</comment>
<dbReference type="EMBL" id="JARFVB010000023">
    <property type="protein sequence ID" value="MDF0718252.1"/>
    <property type="molecule type" value="Genomic_DNA"/>
</dbReference>
<dbReference type="InterPro" id="IPR020422">
    <property type="entry name" value="TYR_PHOSPHATASE_DUAL_dom"/>
</dbReference>
<reference evidence="8 9" key="1">
    <citation type="submission" date="2023-03" db="EMBL/GenBank/DDBJ databases">
        <title>Muricauda XX sp. nov. and Muricauda XXX sp. nov., two novel species isolated from Okinawa Trough.</title>
        <authorList>
            <person name="Cao W."/>
            <person name="Deng X."/>
        </authorList>
    </citation>
    <scope>NUCLEOTIDE SEQUENCE [LARGE SCALE GENOMIC DNA]</scope>
    <source>
        <strain evidence="8 9">334s03</strain>
    </source>
</reference>
<keyword evidence="2" id="KW-0378">Hydrolase</keyword>
<evidence type="ECO:0000259" key="6">
    <source>
        <dbReference type="PROSITE" id="PS50054"/>
    </source>
</evidence>
<proteinExistence type="inferred from homology"/>
<evidence type="ECO:0000256" key="3">
    <source>
        <dbReference type="ARBA" id="ARBA00044949"/>
    </source>
</evidence>
<evidence type="ECO:0000256" key="1">
    <source>
        <dbReference type="ARBA" id="ARBA00012527"/>
    </source>
</evidence>
<dbReference type="EC" id="3.6.1.52" evidence="1"/>
<dbReference type="RefSeq" id="WP_275617313.1">
    <property type="nucleotide sequence ID" value="NZ_JARFVB010000023.1"/>
</dbReference>
<dbReference type="PROSITE" id="PS50054">
    <property type="entry name" value="TYR_PHOSPHATASE_DUAL"/>
    <property type="match status" value="1"/>
</dbReference>
<evidence type="ECO:0000256" key="5">
    <source>
        <dbReference type="ARBA" id="ARBA00047927"/>
    </source>
</evidence>